<feature type="region of interest" description="Disordered" evidence="1">
    <location>
        <begin position="342"/>
        <end position="373"/>
    </location>
</feature>
<feature type="compositionally biased region" description="Basic and acidic residues" evidence="1">
    <location>
        <begin position="342"/>
        <end position="356"/>
    </location>
</feature>
<name>A0ABN9V5B7_9DINO</name>
<evidence type="ECO:0000313" key="3">
    <source>
        <dbReference type="EMBL" id="CAK0868041.1"/>
    </source>
</evidence>
<proteinExistence type="predicted"/>
<dbReference type="EMBL" id="CAUYUJ010016708">
    <property type="protein sequence ID" value="CAK0868041.1"/>
    <property type="molecule type" value="Genomic_DNA"/>
</dbReference>
<evidence type="ECO:0000259" key="2">
    <source>
        <dbReference type="Pfam" id="PF14214"/>
    </source>
</evidence>
<accession>A0ABN9V5B7</accession>
<gene>
    <name evidence="3" type="ORF">PCOR1329_LOCUS54825</name>
</gene>
<comment type="caution">
    <text evidence="3">The sequence shown here is derived from an EMBL/GenBank/DDBJ whole genome shotgun (WGS) entry which is preliminary data.</text>
</comment>
<protein>
    <recommendedName>
        <fullName evidence="2">Helitron helicase-like domain-containing protein</fullName>
    </recommendedName>
</protein>
<evidence type="ECO:0000313" key="4">
    <source>
        <dbReference type="Proteomes" id="UP001189429"/>
    </source>
</evidence>
<feature type="domain" description="Helitron helicase-like" evidence="2">
    <location>
        <begin position="426"/>
        <end position="687"/>
    </location>
</feature>
<feature type="non-terminal residue" evidence="3">
    <location>
        <position position="1"/>
    </location>
</feature>
<dbReference type="InterPro" id="IPR025476">
    <property type="entry name" value="Helitron_helicase-like"/>
</dbReference>
<evidence type="ECO:0000256" key="1">
    <source>
        <dbReference type="SAM" id="MobiDB-lite"/>
    </source>
</evidence>
<dbReference type="Proteomes" id="UP001189429">
    <property type="component" value="Unassembled WGS sequence"/>
</dbReference>
<reference evidence="3" key="1">
    <citation type="submission" date="2023-10" db="EMBL/GenBank/DDBJ databases">
        <authorList>
            <person name="Chen Y."/>
            <person name="Shah S."/>
            <person name="Dougan E. K."/>
            <person name="Thang M."/>
            <person name="Chan C."/>
        </authorList>
    </citation>
    <scope>NUCLEOTIDE SEQUENCE [LARGE SCALE GENOMIC DNA]</scope>
</reference>
<organism evidence="3 4">
    <name type="scientific">Prorocentrum cordatum</name>
    <dbReference type="NCBI Taxonomy" id="2364126"/>
    <lineage>
        <taxon>Eukaryota</taxon>
        <taxon>Sar</taxon>
        <taxon>Alveolata</taxon>
        <taxon>Dinophyceae</taxon>
        <taxon>Prorocentrales</taxon>
        <taxon>Prorocentraceae</taxon>
        <taxon>Prorocentrum</taxon>
    </lineage>
</organism>
<keyword evidence="4" id="KW-1185">Reference proteome</keyword>
<feature type="region of interest" description="Disordered" evidence="1">
    <location>
        <begin position="1078"/>
        <end position="1127"/>
    </location>
</feature>
<dbReference type="Pfam" id="PF14214">
    <property type="entry name" value="Helitron_like_N"/>
    <property type="match status" value="1"/>
</dbReference>
<sequence>RVRLEDLPPDHWLFLTPDECRDLDAMPAVTFCEADGSTRTVETKSIRSYVSIGASARLHLHPELTRTMPDGGHETFLCESCARPLSDPAAAPPSRPLASGRDFGLLSRIGLETPSEAEALALADVRLYSLVAKIYVPGQRSSAASRSVLKGHMIAFVHDGPTAIEAQFNAARLRNVLEHIQVVYVGNTDRVTNLERHALSMKSVQMRPHVLYNHLSLRRALGHVASTDASPPIAHVAALLADWSASLSARSRHADTDDVEEASRPSDIANVRDVAMDDLHQAQIQWNRDPQDTVLGQPTEPQGDIHAEPTLSLDPVGVFLQSSDAVAGSIFDGLVDTLRASSRADPEDIHDERQEQLDATPAGPPFHASACGPPPAKCRRLKRPMNEFTNNADLLYGAFWFLFPLRAGLVSQGPLSIHESRHILTQFHNGFAHCHNFIFLLANQIQRHAAARGVALRVKTDPFSFKAFADMVADKDVYLDRLDRAKADPTSTEARALQKQVLRFVTSSGKTIPWSGEERASETTKLYDLQRRFGPFSSFLTVAPDDVHQPTSIRLSYRHAGDPCGQPHQWPADEAGLLRVLRKQGNEEDVSAFSEKSAPHCADESYTFSMGEAFLQRLATLNPVATTLLWEQMAEAIFTELVGMPQHHKRRKSQLIDENIPHRGIFGTPWAWHFVTETNGRKSFHFHSGVIAGASPTLLADVAGYPRLEAAVHAALDSMYTAHVPADLHAIDVARRTLRIPAERQAFFQTTDTPTPEAVREFHIDAAITALTTGLHTHAATCHKGKNGKLGCRMAKPSGHPVPQSRVLAILPDEPAQGTVDWSCKYCTPGYDPKQRPATALWARRPRPGDGAANVVLSYEHARPHVEPDSGRLRDIMNMPRADLESLDPSAAHGMFRDVCRELSSLLSRPTQGRNLNDCLNSCSQNDARAILLAWHGMRCRNAALVEFSPTLSGCIRSNTAPLHLGAGEAAKGAGMYMVKYLVKEAYDLAASLSVLADARRHIDLYPSSADDAGTAARCTRHFLQRVLNSSAAVLAPTQAAAIALGVASSGHSHTCVNAYVWDAVHLRRLLPTGVSLLSSSSSDNPPPAPDPPDSEDSPLGQRDADACTGDPDDVDAADECDHPRRGTCSIYTTSDGTPIALSQADHYAHRSQQLADLTFDELVMGMRI</sequence>